<sequence>MRCYLVHFQQDNTRFPQLPQNCNSTSSLDHRLSRSLKPRLLPSTTSESPPQKHTPKPWHPPSSRARALRSPLNLPLLGACRASSPLSQSCAWTLHSRSPLPFPKLPAELRNLVWEHASPNEASRTIGIDLRNFGRCAQPEAPGILMANKESRAEGLRFYTACKETVNVEDTQVTESQIIYVNFEVDRFCVPLEYITSISPTHTLNFDDTTLQLIKLLSFKARHIEYSLRLAPPLDKWMSLAHLQHIGFLLLVLMAHEFRNDLHRDVLADCMENGLEDTVDEEMQLQNERESWNGVDLAALASSFMQQALESGPDAKVKLSCMWQEYREMDLVPIPAGFQRDSSYARIGGYWWEWESWEEGGLNRSHKNALDLYLGICE</sequence>
<evidence type="ECO:0000256" key="1">
    <source>
        <dbReference type="SAM" id="MobiDB-lite"/>
    </source>
</evidence>
<evidence type="ECO:0000259" key="2">
    <source>
        <dbReference type="Pfam" id="PF20150"/>
    </source>
</evidence>
<protein>
    <recommendedName>
        <fullName evidence="2">2EXR domain-containing protein</fullName>
    </recommendedName>
</protein>
<dbReference type="Proteomes" id="UP000070700">
    <property type="component" value="Unassembled WGS sequence"/>
</dbReference>
<evidence type="ECO:0000313" key="4">
    <source>
        <dbReference type="Proteomes" id="UP000070700"/>
    </source>
</evidence>
<gene>
    <name evidence="3" type="ORF">LY89DRAFT_725192</name>
</gene>
<proteinExistence type="predicted"/>
<dbReference type="AlphaFoldDB" id="A0A132B7A5"/>
<dbReference type="GeneID" id="28828686"/>
<dbReference type="OrthoDB" id="3555024at2759"/>
<feature type="domain" description="2EXR" evidence="2">
    <location>
        <begin position="101"/>
        <end position="187"/>
    </location>
</feature>
<dbReference type="EMBL" id="KQ947436">
    <property type="protein sequence ID" value="KUJ08290.1"/>
    <property type="molecule type" value="Genomic_DNA"/>
</dbReference>
<name>A0A132B7A5_MOLSC</name>
<dbReference type="Pfam" id="PF20150">
    <property type="entry name" value="2EXR"/>
    <property type="match status" value="1"/>
</dbReference>
<keyword evidence="4" id="KW-1185">Reference proteome</keyword>
<dbReference type="InterPro" id="IPR045518">
    <property type="entry name" value="2EXR"/>
</dbReference>
<dbReference type="PANTHER" id="PTHR35910:SF6">
    <property type="entry name" value="2EXR DOMAIN-CONTAINING PROTEIN"/>
    <property type="match status" value="1"/>
</dbReference>
<dbReference type="KEGG" id="psco:LY89DRAFT_725192"/>
<dbReference type="RefSeq" id="XP_018062645.1">
    <property type="nucleotide sequence ID" value="XM_018218960.1"/>
</dbReference>
<feature type="region of interest" description="Disordered" evidence="1">
    <location>
        <begin position="40"/>
        <end position="66"/>
    </location>
</feature>
<organism evidence="3 4">
    <name type="scientific">Mollisia scopiformis</name>
    <name type="common">Conifer needle endophyte fungus</name>
    <name type="synonym">Phialocephala scopiformis</name>
    <dbReference type="NCBI Taxonomy" id="149040"/>
    <lineage>
        <taxon>Eukaryota</taxon>
        <taxon>Fungi</taxon>
        <taxon>Dikarya</taxon>
        <taxon>Ascomycota</taxon>
        <taxon>Pezizomycotina</taxon>
        <taxon>Leotiomycetes</taxon>
        <taxon>Helotiales</taxon>
        <taxon>Mollisiaceae</taxon>
        <taxon>Mollisia</taxon>
    </lineage>
</organism>
<evidence type="ECO:0000313" key="3">
    <source>
        <dbReference type="EMBL" id="KUJ08290.1"/>
    </source>
</evidence>
<reference evidence="3 4" key="1">
    <citation type="submission" date="2015-10" db="EMBL/GenBank/DDBJ databases">
        <title>Full genome of DAOMC 229536 Phialocephala scopiformis, a fungal endophyte of spruce producing the potent anti-insectan compound rugulosin.</title>
        <authorList>
            <consortium name="DOE Joint Genome Institute"/>
            <person name="Walker A.K."/>
            <person name="Frasz S.L."/>
            <person name="Seifert K.A."/>
            <person name="Miller J.D."/>
            <person name="Mondo S.J."/>
            <person name="Labutti K."/>
            <person name="Lipzen A."/>
            <person name="Dockter R."/>
            <person name="Kennedy M."/>
            <person name="Grigoriev I.V."/>
            <person name="Spatafora J.W."/>
        </authorList>
    </citation>
    <scope>NUCLEOTIDE SEQUENCE [LARGE SCALE GENOMIC DNA]</scope>
    <source>
        <strain evidence="3 4">CBS 120377</strain>
    </source>
</reference>
<dbReference type="InParanoid" id="A0A132B7A5"/>
<dbReference type="PANTHER" id="PTHR35910">
    <property type="entry name" value="2EXR DOMAIN-CONTAINING PROTEIN"/>
    <property type="match status" value="1"/>
</dbReference>
<accession>A0A132B7A5</accession>